<feature type="short sequence motif" description="DGA/G" evidence="2">
    <location>
        <begin position="35"/>
        <end position="37"/>
    </location>
</feature>
<accession>A0A6J4L2Z9</accession>
<dbReference type="InterPro" id="IPR002641">
    <property type="entry name" value="PNPLA_dom"/>
</dbReference>
<organism evidence="4">
    <name type="scientific">uncultured Gemmatimonadaceae bacterium</name>
    <dbReference type="NCBI Taxonomy" id="246130"/>
    <lineage>
        <taxon>Bacteria</taxon>
        <taxon>Pseudomonadati</taxon>
        <taxon>Gemmatimonadota</taxon>
        <taxon>Gemmatimonadia</taxon>
        <taxon>Gemmatimonadales</taxon>
        <taxon>Gemmatimonadaceae</taxon>
        <taxon>environmental samples</taxon>
    </lineage>
</organism>
<evidence type="ECO:0000313" key="4">
    <source>
        <dbReference type="EMBL" id="CAA9321746.1"/>
    </source>
</evidence>
<comment type="caution">
    <text evidence="2">Lacks conserved residue(s) required for the propagation of feature annotation.</text>
</comment>
<dbReference type="EMBL" id="CADCTX010000471">
    <property type="protein sequence ID" value="CAA9321746.1"/>
    <property type="molecule type" value="Genomic_DNA"/>
</dbReference>
<evidence type="ECO:0000256" key="1">
    <source>
        <dbReference type="ARBA" id="ARBA00023098"/>
    </source>
</evidence>
<dbReference type="SUPFAM" id="SSF52151">
    <property type="entry name" value="FabD/lysophospholipase-like"/>
    <property type="match status" value="1"/>
</dbReference>
<name>A0A6J4L2Z9_9BACT</name>
<gene>
    <name evidence="4" type="ORF">AVDCRST_MAG40-1500</name>
</gene>
<dbReference type="AlphaFoldDB" id="A0A6J4L2Z9"/>
<dbReference type="Pfam" id="PF01734">
    <property type="entry name" value="Patatin"/>
    <property type="match status" value="1"/>
</dbReference>
<sequence>RVVLNAGSVAEAVRASVAIPVWFRPSVIGGRMLVDGGASDPMPVGVAIREGCDVIIAMGFEQPRYEHAGSFVGLVGQVTAISMNNLLRSTFAFYNLAHHAEVVPILPSFDRRIGLRDTHLFPEIVEQGERAAEAELPYLRRLLSSPAAAPPARRAGRP</sequence>
<evidence type="ECO:0000259" key="3">
    <source>
        <dbReference type="PROSITE" id="PS51635"/>
    </source>
</evidence>
<keyword evidence="1" id="KW-0443">Lipid metabolism</keyword>
<feature type="non-terminal residue" evidence="4">
    <location>
        <position position="1"/>
    </location>
</feature>
<proteinExistence type="predicted"/>
<dbReference type="Gene3D" id="3.40.1090.10">
    <property type="entry name" value="Cytosolic phospholipase A2 catalytic domain"/>
    <property type="match status" value="1"/>
</dbReference>
<dbReference type="InterPro" id="IPR016035">
    <property type="entry name" value="Acyl_Trfase/lysoPLipase"/>
</dbReference>
<dbReference type="GO" id="GO:0006629">
    <property type="term" value="P:lipid metabolic process"/>
    <property type="evidence" value="ECO:0007669"/>
    <property type="project" value="UniProtKB-KW"/>
</dbReference>
<feature type="domain" description="PNPLA" evidence="3">
    <location>
        <begin position="1"/>
        <end position="48"/>
    </location>
</feature>
<evidence type="ECO:0000256" key="2">
    <source>
        <dbReference type="PROSITE-ProRule" id="PRU01161"/>
    </source>
</evidence>
<reference evidence="4" key="1">
    <citation type="submission" date="2020-02" db="EMBL/GenBank/DDBJ databases">
        <authorList>
            <person name="Meier V. D."/>
        </authorList>
    </citation>
    <scope>NUCLEOTIDE SEQUENCE</scope>
    <source>
        <strain evidence="4">AVDCRST_MAG40</strain>
    </source>
</reference>
<dbReference type="PROSITE" id="PS51635">
    <property type="entry name" value="PNPLA"/>
    <property type="match status" value="1"/>
</dbReference>
<protein>
    <recommendedName>
        <fullName evidence="3">PNPLA domain-containing protein</fullName>
    </recommendedName>
</protein>